<name>A0A2N9AKL7_METEX</name>
<reference evidence="2" key="1">
    <citation type="submission" date="2017-10" db="EMBL/GenBank/DDBJ databases">
        <authorList>
            <person name="Regsiter A."/>
            <person name="William W."/>
        </authorList>
    </citation>
    <scope>NUCLEOTIDE SEQUENCE [LARGE SCALE GENOMIC DNA]</scope>
</reference>
<accession>A0A2N9AKL7</accession>
<dbReference type="AlphaFoldDB" id="A0A2N9AKL7"/>
<sequence>MTVRATSCPSPQTLVPRAADVAQAIVGTGRCAKGRSQPKKPGAKIS</sequence>
<proteinExistence type="predicted"/>
<evidence type="ECO:0000313" key="1">
    <source>
        <dbReference type="EMBL" id="SOR27907.1"/>
    </source>
</evidence>
<evidence type="ECO:0000313" key="2">
    <source>
        <dbReference type="Proteomes" id="UP000233769"/>
    </source>
</evidence>
<dbReference type="Proteomes" id="UP000233769">
    <property type="component" value="Chromosome tk0001"/>
</dbReference>
<organism evidence="1 2">
    <name type="scientific">Methylorubrum extorquens</name>
    <name type="common">Methylobacterium dichloromethanicum</name>
    <name type="synonym">Methylobacterium extorquens</name>
    <dbReference type="NCBI Taxonomy" id="408"/>
    <lineage>
        <taxon>Bacteria</taxon>
        <taxon>Pseudomonadati</taxon>
        <taxon>Pseudomonadota</taxon>
        <taxon>Alphaproteobacteria</taxon>
        <taxon>Hyphomicrobiales</taxon>
        <taxon>Methylobacteriaceae</taxon>
        <taxon>Methylorubrum</taxon>
    </lineage>
</organism>
<protein>
    <submittedName>
        <fullName evidence="1">Uncharacterized protein</fullName>
    </submittedName>
</protein>
<gene>
    <name evidence="1" type="ORF">TK0001_1305</name>
</gene>
<dbReference type="EMBL" id="LT962688">
    <property type="protein sequence ID" value="SOR27907.1"/>
    <property type="molecule type" value="Genomic_DNA"/>
</dbReference>